<dbReference type="Proteomes" id="UP000639859">
    <property type="component" value="Unassembled WGS sequence"/>
</dbReference>
<dbReference type="InterPro" id="IPR003593">
    <property type="entry name" value="AAA+_ATPase"/>
</dbReference>
<dbReference type="InterPro" id="IPR027417">
    <property type="entry name" value="P-loop_NTPase"/>
</dbReference>
<keyword evidence="5" id="KW-1278">Translocase</keyword>
<dbReference type="PANTHER" id="PTHR43499:SF1">
    <property type="entry name" value="ABC TRANSPORTER I FAMILY MEMBER 1"/>
    <property type="match status" value="1"/>
</dbReference>
<evidence type="ECO:0000313" key="9">
    <source>
        <dbReference type="Proteomes" id="UP000639859"/>
    </source>
</evidence>
<dbReference type="InterPro" id="IPR017871">
    <property type="entry name" value="ABC_transporter-like_CS"/>
</dbReference>
<reference evidence="8 9" key="1">
    <citation type="submission" date="2020-11" db="EMBL/GenBank/DDBJ databases">
        <title>genome sequence of strain KACC 18849.</title>
        <authorList>
            <person name="Gao J."/>
            <person name="Zhang X."/>
        </authorList>
    </citation>
    <scope>NUCLEOTIDE SEQUENCE [LARGE SCALE GENOMIC DNA]</scope>
    <source>
        <strain evidence="8 9">KACC 18849</strain>
    </source>
</reference>
<evidence type="ECO:0000313" key="8">
    <source>
        <dbReference type="EMBL" id="MBI1683520.1"/>
    </source>
</evidence>
<dbReference type="SMART" id="SM00382">
    <property type="entry name" value="AAA"/>
    <property type="match status" value="1"/>
</dbReference>
<evidence type="ECO:0000256" key="1">
    <source>
        <dbReference type="ARBA" id="ARBA00022448"/>
    </source>
</evidence>
<keyword evidence="1" id="KW-0813">Transport</keyword>
<evidence type="ECO:0000256" key="2">
    <source>
        <dbReference type="ARBA" id="ARBA00022741"/>
    </source>
</evidence>
<keyword evidence="9" id="KW-1185">Reference proteome</keyword>
<dbReference type="NCBIfam" id="TIGR01189">
    <property type="entry name" value="ccmA"/>
    <property type="match status" value="1"/>
</dbReference>
<dbReference type="InterPro" id="IPR003439">
    <property type="entry name" value="ABC_transporter-like_ATP-bd"/>
</dbReference>
<evidence type="ECO:0000259" key="7">
    <source>
        <dbReference type="PROSITE" id="PS50893"/>
    </source>
</evidence>
<protein>
    <submittedName>
        <fullName evidence="8">Heme ABC exporter ATP-binding protein CcmA</fullName>
    </submittedName>
</protein>
<dbReference type="RefSeq" id="WP_198575440.1">
    <property type="nucleotide sequence ID" value="NZ_JADWOX010000003.1"/>
</dbReference>
<feature type="domain" description="ABC transporter" evidence="7">
    <location>
        <begin position="5"/>
        <end position="203"/>
    </location>
</feature>
<proteinExistence type="predicted"/>
<dbReference type="Gene3D" id="3.40.50.300">
    <property type="entry name" value="P-loop containing nucleotide triphosphate hydrolases"/>
    <property type="match status" value="1"/>
</dbReference>
<dbReference type="Pfam" id="PF00005">
    <property type="entry name" value="ABC_tran"/>
    <property type="match status" value="1"/>
</dbReference>
<dbReference type="PANTHER" id="PTHR43499">
    <property type="entry name" value="ABC TRANSPORTER I FAMILY MEMBER 1"/>
    <property type="match status" value="1"/>
</dbReference>
<name>A0ABS0SX67_9CAUL</name>
<sequence length="205" mass="21777">MMRAVRIKGLSLARGERTLFSGLDLDLESGQAAALLGRNGAGKTSLLRAVAGLLRPQAGTIAFEGPDGAPLEAEIARAEGLHLAGHHDGLKTTRTAWEELLFQVQWTGGTEASARAAVERLDLSRLLDLEVRRLSAGQRRRVSLARLLASPRSLWLLDEPMAPLDAAHRAVFGEILAEHLAGGGMLLAAVHDPLPIPARSVEVGA</sequence>
<keyword evidence="3" id="KW-0201">Cytochrome c-type biogenesis</keyword>
<dbReference type="SUPFAM" id="SSF52540">
    <property type="entry name" value="P-loop containing nucleoside triphosphate hydrolases"/>
    <property type="match status" value="1"/>
</dbReference>
<keyword evidence="6" id="KW-0472">Membrane</keyword>
<keyword evidence="2" id="KW-0547">Nucleotide-binding</keyword>
<evidence type="ECO:0000256" key="4">
    <source>
        <dbReference type="ARBA" id="ARBA00022840"/>
    </source>
</evidence>
<dbReference type="InterPro" id="IPR005895">
    <property type="entry name" value="ABC_transptr_haem_export_CcmA"/>
</dbReference>
<dbReference type="GO" id="GO:0005524">
    <property type="term" value="F:ATP binding"/>
    <property type="evidence" value="ECO:0007669"/>
    <property type="project" value="UniProtKB-KW"/>
</dbReference>
<evidence type="ECO:0000256" key="5">
    <source>
        <dbReference type="ARBA" id="ARBA00022967"/>
    </source>
</evidence>
<dbReference type="PROSITE" id="PS50893">
    <property type="entry name" value="ABC_TRANSPORTER_2"/>
    <property type="match status" value="1"/>
</dbReference>
<organism evidence="8 9">
    <name type="scientific">Caulobacter hibisci</name>
    <dbReference type="NCBI Taxonomy" id="2035993"/>
    <lineage>
        <taxon>Bacteria</taxon>
        <taxon>Pseudomonadati</taxon>
        <taxon>Pseudomonadota</taxon>
        <taxon>Alphaproteobacteria</taxon>
        <taxon>Caulobacterales</taxon>
        <taxon>Caulobacteraceae</taxon>
        <taxon>Caulobacter</taxon>
    </lineage>
</organism>
<evidence type="ECO:0000256" key="3">
    <source>
        <dbReference type="ARBA" id="ARBA00022748"/>
    </source>
</evidence>
<comment type="caution">
    <text evidence="8">The sequence shown here is derived from an EMBL/GenBank/DDBJ whole genome shotgun (WGS) entry which is preliminary data.</text>
</comment>
<dbReference type="EMBL" id="JADWOX010000003">
    <property type="protein sequence ID" value="MBI1683520.1"/>
    <property type="molecule type" value="Genomic_DNA"/>
</dbReference>
<dbReference type="PROSITE" id="PS00211">
    <property type="entry name" value="ABC_TRANSPORTER_1"/>
    <property type="match status" value="1"/>
</dbReference>
<keyword evidence="4 8" id="KW-0067">ATP-binding</keyword>
<gene>
    <name evidence="8" type="primary">ccmA</name>
    <name evidence="8" type="ORF">I4Q42_07565</name>
</gene>
<evidence type="ECO:0000256" key="6">
    <source>
        <dbReference type="ARBA" id="ARBA00023136"/>
    </source>
</evidence>
<accession>A0ABS0SX67</accession>